<accession>A0AAD3CQZ9</accession>
<reference evidence="1 2" key="1">
    <citation type="journal article" date="2021" name="Sci. Rep.">
        <title>The genome of the diatom Chaetoceros tenuissimus carries an ancient integrated fragment of an extant virus.</title>
        <authorList>
            <person name="Hongo Y."/>
            <person name="Kimura K."/>
            <person name="Takaki Y."/>
            <person name="Yoshida Y."/>
            <person name="Baba S."/>
            <person name="Kobayashi G."/>
            <person name="Nagasaki K."/>
            <person name="Hano T."/>
            <person name="Tomaru Y."/>
        </authorList>
    </citation>
    <scope>NUCLEOTIDE SEQUENCE [LARGE SCALE GENOMIC DNA]</scope>
    <source>
        <strain evidence="1 2">NIES-3715</strain>
    </source>
</reference>
<dbReference type="Proteomes" id="UP001054902">
    <property type="component" value="Unassembled WGS sequence"/>
</dbReference>
<sequence length="68" mass="7723">MNRGREIDYNITTRCDYVCVCVVLKARRACGQTPPMEVDLSPVCTNSTGQVFLVPHRSLTVIRFRVHV</sequence>
<protein>
    <submittedName>
        <fullName evidence="1">Uncharacterized protein</fullName>
    </submittedName>
</protein>
<dbReference type="AlphaFoldDB" id="A0AAD3CQZ9"/>
<name>A0AAD3CQZ9_9STRA</name>
<dbReference type="EMBL" id="BLLK01000034">
    <property type="protein sequence ID" value="GFH49214.1"/>
    <property type="molecule type" value="Genomic_DNA"/>
</dbReference>
<keyword evidence="2" id="KW-1185">Reference proteome</keyword>
<comment type="caution">
    <text evidence="1">The sequence shown here is derived from an EMBL/GenBank/DDBJ whole genome shotgun (WGS) entry which is preliminary data.</text>
</comment>
<evidence type="ECO:0000313" key="1">
    <source>
        <dbReference type="EMBL" id="GFH49214.1"/>
    </source>
</evidence>
<gene>
    <name evidence="1" type="ORF">CTEN210_05690</name>
</gene>
<proteinExistence type="predicted"/>
<organism evidence="1 2">
    <name type="scientific">Chaetoceros tenuissimus</name>
    <dbReference type="NCBI Taxonomy" id="426638"/>
    <lineage>
        <taxon>Eukaryota</taxon>
        <taxon>Sar</taxon>
        <taxon>Stramenopiles</taxon>
        <taxon>Ochrophyta</taxon>
        <taxon>Bacillariophyta</taxon>
        <taxon>Coscinodiscophyceae</taxon>
        <taxon>Chaetocerotophycidae</taxon>
        <taxon>Chaetocerotales</taxon>
        <taxon>Chaetocerotaceae</taxon>
        <taxon>Chaetoceros</taxon>
    </lineage>
</organism>
<evidence type="ECO:0000313" key="2">
    <source>
        <dbReference type="Proteomes" id="UP001054902"/>
    </source>
</evidence>